<dbReference type="Pfam" id="PF21806">
    <property type="entry name" value="DUF6879"/>
    <property type="match status" value="1"/>
</dbReference>
<accession>A0ABV3JQH0</accession>
<dbReference type="EMBL" id="JBFAUK010000001">
    <property type="protein sequence ID" value="MEV5505136.1"/>
    <property type="molecule type" value="Genomic_DNA"/>
</dbReference>
<evidence type="ECO:0000259" key="1">
    <source>
        <dbReference type="Pfam" id="PF21806"/>
    </source>
</evidence>
<reference evidence="2 3" key="1">
    <citation type="submission" date="2024-06" db="EMBL/GenBank/DDBJ databases">
        <title>The Natural Products Discovery Center: Release of the First 8490 Sequenced Strains for Exploring Actinobacteria Biosynthetic Diversity.</title>
        <authorList>
            <person name="Kalkreuter E."/>
            <person name="Kautsar S.A."/>
            <person name="Yang D."/>
            <person name="Bader C.D."/>
            <person name="Teijaro C.N."/>
            <person name="Fluegel L."/>
            <person name="Davis C.M."/>
            <person name="Simpson J.R."/>
            <person name="Lauterbach L."/>
            <person name="Steele A.D."/>
            <person name="Gui C."/>
            <person name="Meng S."/>
            <person name="Li G."/>
            <person name="Viehrig K."/>
            <person name="Ye F."/>
            <person name="Su P."/>
            <person name="Kiefer A.F."/>
            <person name="Nichols A."/>
            <person name="Cepeda A.J."/>
            <person name="Yan W."/>
            <person name="Fan B."/>
            <person name="Jiang Y."/>
            <person name="Adhikari A."/>
            <person name="Zheng C.-J."/>
            <person name="Schuster L."/>
            <person name="Cowan T.M."/>
            <person name="Smanski M.J."/>
            <person name="Chevrette M.G."/>
            <person name="De Carvalho L.P.S."/>
            <person name="Shen B."/>
        </authorList>
    </citation>
    <scope>NUCLEOTIDE SEQUENCE [LARGE SCALE GENOMIC DNA]</scope>
    <source>
        <strain evidence="2 3">NPDC052347</strain>
    </source>
</reference>
<dbReference type="InterPro" id="IPR049244">
    <property type="entry name" value="DUF6879"/>
</dbReference>
<evidence type="ECO:0000313" key="3">
    <source>
        <dbReference type="Proteomes" id="UP001552594"/>
    </source>
</evidence>
<keyword evidence="3" id="KW-1185">Reference proteome</keyword>
<evidence type="ECO:0000313" key="2">
    <source>
        <dbReference type="EMBL" id="MEV5505136.1"/>
    </source>
</evidence>
<name>A0ABV3JQH0_STRON</name>
<feature type="domain" description="DUF6879" evidence="1">
    <location>
        <begin position="7"/>
        <end position="173"/>
    </location>
</feature>
<dbReference type="Proteomes" id="UP001552594">
    <property type="component" value="Unassembled WGS sequence"/>
</dbReference>
<proteinExistence type="predicted"/>
<protein>
    <submittedName>
        <fullName evidence="2">DUF6879 family protein</fullName>
    </submittedName>
</protein>
<organism evidence="2 3">
    <name type="scientific">Streptomyces orinoci</name>
    <name type="common">Streptoverticillium orinoci</name>
    <dbReference type="NCBI Taxonomy" id="67339"/>
    <lineage>
        <taxon>Bacteria</taxon>
        <taxon>Bacillati</taxon>
        <taxon>Actinomycetota</taxon>
        <taxon>Actinomycetes</taxon>
        <taxon>Kitasatosporales</taxon>
        <taxon>Streptomycetaceae</taxon>
        <taxon>Streptomyces</taxon>
    </lineage>
</organism>
<gene>
    <name evidence="2" type="ORF">AB0L16_01475</name>
</gene>
<dbReference type="RefSeq" id="WP_109281175.1">
    <property type="nucleotide sequence ID" value="NZ_JBFAUK010000001.1"/>
</dbReference>
<comment type="caution">
    <text evidence="2">The sequence shown here is derived from an EMBL/GenBank/DDBJ whole genome shotgun (WGS) entry which is preliminary data.</text>
</comment>
<sequence>MSQKAFDFDELFNSAERSAVHLEMRDTYGVVEGNADFAAWKAGDSSSRYDRTGRRRAWLELVARTVTRGVVMRRARIVSEPVSDYIRFEHEGTGLNIEAGELVRWLPRRQASDIALPGNDFWLFDNRVVRFGHFSGDGAYMGEDFTDNPAVAKLCSTAFESVWERAIPHEKYSV</sequence>